<sequence length="221" mass="25556">MGLWSFWSSRNKTDEVSSNLQSGSDLNQTTTISHIKRDEYNSNIDSANNKNATLLPDDLDQYLKNKESKLSDREFKKALKDMGDMSNYQKAPTVDDLTKPESDYQKNNELKKQKIEQKAQQQIQQEQQIQITGIPANEDDSKKHSVSEMFDVSKNFKPKILQSTERLTQDEMAEGHTVEIYKRNYPLKESVLINCSEIQMDFMKCLSKVQLMKFSTKILNV</sequence>
<dbReference type="EMBL" id="BSXV01002940">
    <property type="protein sequence ID" value="GME97145.1"/>
    <property type="molecule type" value="Genomic_DNA"/>
</dbReference>
<organism evidence="1 2">
    <name type="scientific">Candida boidinii</name>
    <name type="common">Yeast</name>
    <dbReference type="NCBI Taxonomy" id="5477"/>
    <lineage>
        <taxon>Eukaryota</taxon>
        <taxon>Fungi</taxon>
        <taxon>Dikarya</taxon>
        <taxon>Ascomycota</taxon>
        <taxon>Saccharomycotina</taxon>
        <taxon>Pichiomycetes</taxon>
        <taxon>Pichiales</taxon>
        <taxon>Pichiaceae</taxon>
        <taxon>Ogataea</taxon>
        <taxon>Ogataea/Candida clade</taxon>
    </lineage>
</organism>
<reference evidence="1" key="1">
    <citation type="submission" date="2023-04" db="EMBL/GenBank/DDBJ databases">
        <title>Candida boidinii NBRC 1967.</title>
        <authorList>
            <person name="Ichikawa N."/>
            <person name="Sato H."/>
            <person name="Tonouchi N."/>
        </authorList>
    </citation>
    <scope>NUCLEOTIDE SEQUENCE</scope>
    <source>
        <strain evidence="1">NBRC 1967</strain>
    </source>
</reference>
<evidence type="ECO:0000313" key="1">
    <source>
        <dbReference type="EMBL" id="GME97145.1"/>
    </source>
</evidence>
<evidence type="ECO:0000313" key="2">
    <source>
        <dbReference type="Proteomes" id="UP001165101"/>
    </source>
</evidence>
<protein>
    <submittedName>
        <fullName evidence="1">Unnamed protein product</fullName>
    </submittedName>
</protein>
<proteinExistence type="predicted"/>
<comment type="caution">
    <text evidence="1">The sequence shown here is derived from an EMBL/GenBank/DDBJ whole genome shotgun (WGS) entry which is preliminary data.</text>
</comment>
<accession>A0ACB5TXK3</accession>
<dbReference type="Proteomes" id="UP001165101">
    <property type="component" value="Unassembled WGS sequence"/>
</dbReference>
<name>A0ACB5TXK3_CANBO</name>
<keyword evidence="2" id="KW-1185">Reference proteome</keyword>
<gene>
    <name evidence="1" type="ORF">Cboi01_000451300</name>
</gene>